<name>Q2S975_HAHCH</name>
<keyword evidence="3" id="KW-0998">Cell outer membrane</keyword>
<dbReference type="STRING" id="349521.HCH_06153"/>
<feature type="compositionally biased region" description="Low complexity" evidence="4">
    <location>
        <begin position="44"/>
        <end position="58"/>
    </location>
</feature>
<dbReference type="RefSeq" id="WP_011399857.1">
    <property type="nucleotide sequence ID" value="NC_007645.1"/>
</dbReference>
<dbReference type="InterPro" id="IPR001775">
    <property type="entry name" value="GspD/PilQ"/>
</dbReference>
<dbReference type="Gene3D" id="3.30.1370.130">
    <property type="match status" value="1"/>
</dbReference>
<dbReference type="KEGG" id="hch:HCH_06153"/>
<evidence type="ECO:0000313" key="8">
    <source>
        <dbReference type="Proteomes" id="UP000000238"/>
    </source>
</evidence>
<dbReference type="Pfam" id="PF07655">
    <property type="entry name" value="Secretin_N_2"/>
    <property type="match status" value="1"/>
</dbReference>
<dbReference type="PROSITE" id="PS51257">
    <property type="entry name" value="PROKAR_LIPOPROTEIN"/>
    <property type="match status" value="1"/>
</dbReference>
<protein>
    <submittedName>
        <fullName evidence="7">Type II secretory pathway, component PulD</fullName>
    </submittedName>
</protein>
<feature type="signal peptide" evidence="5">
    <location>
        <begin position="1"/>
        <end position="21"/>
    </location>
</feature>
<dbReference type="InterPro" id="IPR050810">
    <property type="entry name" value="Bact_Secretion_Sys_Channel"/>
</dbReference>
<dbReference type="eggNOG" id="COG1450">
    <property type="taxonomic scope" value="Bacteria"/>
</dbReference>
<dbReference type="EMBL" id="CP000155">
    <property type="protein sequence ID" value="ABC32799.1"/>
    <property type="molecule type" value="Genomic_DNA"/>
</dbReference>
<evidence type="ECO:0000259" key="6">
    <source>
        <dbReference type="SMART" id="SM00965"/>
    </source>
</evidence>
<dbReference type="InterPro" id="IPR004846">
    <property type="entry name" value="T2SS/T3SS_dom"/>
</dbReference>
<dbReference type="GO" id="GO:0015627">
    <property type="term" value="C:type II protein secretion system complex"/>
    <property type="evidence" value="ECO:0007669"/>
    <property type="project" value="TreeGrafter"/>
</dbReference>
<feature type="chain" id="PRO_5004215334" evidence="5">
    <location>
        <begin position="22"/>
        <end position="561"/>
    </location>
</feature>
<keyword evidence="2" id="KW-0472">Membrane</keyword>
<dbReference type="SMART" id="SM00965">
    <property type="entry name" value="STN"/>
    <property type="match status" value="1"/>
</dbReference>
<evidence type="ECO:0000313" key="7">
    <source>
        <dbReference type="EMBL" id="ABC32799.1"/>
    </source>
</evidence>
<evidence type="ECO:0000256" key="1">
    <source>
        <dbReference type="ARBA" id="ARBA00022448"/>
    </source>
</evidence>
<evidence type="ECO:0000256" key="3">
    <source>
        <dbReference type="ARBA" id="ARBA00023237"/>
    </source>
</evidence>
<organism evidence="7 8">
    <name type="scientific">Hahella chejuensis (strain KCTC 2396)</name>
    <dbReference type="NCBI Taxonomy" id="349521"/>
    <lineage>
        <taxon>Bacteria</taxon>
        <taxon>Pseudomonadati</taxon>
        <taxon>Pseudomonadota</taxon>
        <taxon>Gammaproteobacteria</taxon>
        <taxon>Oceanospirillales</taxon>
        <taxon>Hahellaceae</taxon>
        <taxon>Hahella</taxon>
    </lineage>
</organism>
<feature type="compositionally biased region" description="Low complexity" evidence="4">
    <location>
        <begin position="180"/>
        <end position="206"/>
    </location>
</feature>
<dbReference type="PANTHER" id="PTHR30332:SF17">
    <property type="entry name" value="TYPE IV PILIATION SYSTEM PROTEIN DR_0774-RELATED"/>
    <property type="match status" value="1"/>
</dbReference>
<evidence type="ECO:0000256" key="2">
    <source>
        <dbReference type="ARBA" id="ARBA00023136"/>
    </source>
</evidence>
<dbReference type="GO" id="GO:0009306">
    <property type="term" value="P:protein secretion"/>
    <property type="evidence" value="ECO:0007669"/>
    <property type="project" value="InterPro"/>
</dbReference>
<dbReference type="InterPro" id="IPR013358">
    <property type="entry name" value="Pilus_biogenesis_MshL"/>
</dbReference>
<dbReference type="InterPro" id="IPR011514">
    <property type="entry name" value="Secretin_N_2"/>
</dbReference>
<proteinExistence type="predicted"/>
<dbReference type="Proteomes" id="UP000000238">
    <property type="component" value="Chromosome"/>
</dbReference>
<gene>
    <name evidence="7" type="ordered locus">HCH_06153</name>
</gene>
<dbReference type="InterPro" id="IPR011662">
    <property type="entry name" value="Secretin/TonB_short_N"/>
</dbReference>
<dbReference type="NCBIfam" id="TIGR02519">
    <property type="entry name" value="pilus_MshL"/>
    <property type="match status" value="1"/>
</dbReference>
<dbReference type="PRINTS" id="PR00811">
    <property type="entry name" value="BCTERIALGSPD"/>
</dbReference>
<keyword evidence="8" id="KW-1185">Reference proteome</keyword>
<dbReference type="PANTHER" id="PTHR30332">
    <property type="entry name" value="PROBABLE GENERAL SECRETION PATHWAY PROTEIN D"/>
    <property type="match status" value="1"/>
</dbReference>
<dbReference type="HOGENOM" id="CLU_006756_3_1_6"/>
<dbReference type="AlphaFoldDB" id="Q2S975"/>
<feature type="region of interest" description="Disordered" evidence="4">
    <location>
        <begin position="23"/>
        <end position="60"/>
    </location>
</feature>
<keyword evidence="5" id="KW-0732">Signal</keyword>
<keyword evidence="1" id="KW-0813">Transport</keyword>
<dbReference type="GO" id="GO:0019867">
    <property type="term" value="C:outer membrane"/>
    <property type="evidence" value="ECO:0007669"/>
    <property type="project" value="InterPro"/>
</dbReference>
<reference evidence="7 8" key="1">
    <citation type="journal article" date="2005" name="Nucleic Acids Res.">
        <title>Genomic blueprint of Hahella chejuensis, a marine microbe producing an algicidal agent.</title>
        <authorList>
            <person name="Jeong H."/>
            <person name="Yim J.H."/>
            <person name="Lee C."/>
            <person name="Choi S.-H."/>
            <person name="Park Y.K."/>
            <person name="Yoon S.H."/>
            <person name="Hur C.-G."/>
            <person name="Kang H.-Y."/>
            <person name="Kim D."/>
            <person name="Lee H.H."/>
            <person name="Park K.H."/>
            <person name="Park S.-H."/>
            <person name="Park H.-S."/>
            <person name="Lee H.K."/>
            <person name="Oh T.K."/>
            <person name="Kim J.F."/>
        </authorList>
    </citation>
    <scope>NUCLEOTIDE SEQUENCE [LARGE SCALE GENOMIC DNA]</scope>
    <source>
        <strain evidence="7 8">KCTC 2396</strain>
    </source>
</reference>
<accession>Q2S975</accession>
<dbReference type="Pfam" id="PF00263">
    <property type="entry name" value="Secretin"/>
    <property type="match status" value="1"/>
</dbReference>
<dbReference type="GO" id="GO:0009297">
    <property type="term" value="P:pilus assembly"/>
    <property type="evidence" value="ECO:0007669"/>
    <property type="project" value="InterPro"/>
</dbReference>
<feature type="domain" description="Secretin/TonB short N-terminal" evidence="6">
    <location>
        <begin position="107"/>
        <end position="155"/>
    </location>
</feature>
<feature type="region of interest" description="Disordered" evidence="4">
    <location>
        <begin position="180"/>
        <end position="208"/>
    </location>
</feature>
<evidence type="ECO:0000256" key="4">
    <source>
        <dbReference type="SAM" id="MobiDB-lite"/>
    </source>
</evidence>
<evidence type="ECO:0000256" key="5">
    <source>
        <dbReference type="SAM" id="SignalP"/>
    </source>
</evidence>
<sequence length="561" mass="60735">MRSLWRTLLSVWVGFGLAACASQPATPRKDEPEPPPTSAQAIGQAMQEAEETMAQAHQPAPPPDVMQALLPTMPAAETMQAAERFDITVNNAPARDFFMGLVKGTGYNMVVHPAVEGAVSLDLKNVTLDEVMEIVQQLYGFEYQRKGNLFKVLPGGVQTRIFQINYLNVKRKGASDIMVSSGQLSNSSGSSSSSSSNNNSNNNSNNSGGGVNAVLSRITTQTDSDFWTALQETLITIVGNEEGRKVVTNGGAGIVVVRATPSELTAVEEYLDKAQLVMQRQVILEVKILEVVLNKGFEQGVNWSYFDEFTSKVDASGDPTKSLTLGQTSRSVTNPGLEGVFSAALRINDFTTLLQLLGEQGTVQVLSSPRISTINNQKAVIKVGDDEFFVTGIETNDATTTSGTSNLISEVEITPFFSGIALDVTPQIGENGDVTLHVHPTVSDVEDQTKTISLGANDLVLPLAFSSVRETDSVIKARNGQVVVIGGLIRNLTEKTQAKVPLLGDIPLLGHAFRQKRDTELKSELVILIRPIIADSESYRQDLRGSRQRMDKLQHRASEQF</sequence>